<evidence type="ECO:0000259" key="2">
    <source>
        <dbReference type="Pfam" id="PF22685"/>
    </source>
</evidence>
<dbReference type="SUPFAM" id="SSF55347">
    <property type="entry name" value="Glyceraldehyde-3-phosphate dehydrogenase-like, C-terminal domain"/>
    <property type="match status" value="1"/>
</dbReference>
<keyword evidence="4" id="KW-1185">Reference proteome</keyword>
<reference evidence="3" key="1">
    <citation type="journal article" date="2023" name="Mol. Phylogenet. Evol.">
        <title>Genome-scale phylogeny and comparative genomics of the fungal order Sordariales.</title>
        <authorList>
            <person name="Hensen N."/>
            <person name="Bonometti L."/>
            <person name="Westerberg I."/>
            <person name="Brannstrom I.O."/>
            <person name="Guillou S."/>
            <person name="Cros-Aarteil S."/>
            <person name="Calhoun S."/>
            <person name="Haridas S."/>
            <person name="Kuo A."/>
            <person name="Mondo S."/>
            <person name="Pangilinan J."/>
            <person name="Riley R."/>
            <person name="LaButti K."/>
            <person name="Andreopoulos B."/>
            <person name="Lipzen A."/>
            <person name="Chen C."/>
            <person name="Yan M."/>
            <person name="Daum C."/>
            <person name="Ng V."/>
            <person name="Clum A."/>
            <person name="Steindorff A."/>
            <person name="Ohm R.A."/>
            <person name="Martin F."/>
            <person name="Silar P."/>
            <person name="Natvig D.O."/>
            <person name="Lalanne C."/>
            <person name="Gautier V."/>
            <person name="Ament-Velasquez S.L."/>
            <person name="Kruys A."/>
            <person name="Hutchinson M.I."/>
            <person name="Powell A.J."/>
            <person name="Barry K."/>
            <person name="Miller A.N."/>
            <person name="Grigoriev I.V."/>
            <person name="Debuchy R."/>
            <person name="Gladieux P."/>
            <person name="Hiltunen Thoren M."/>
            <person name="Johannesson H."/>
        </authorList>
    </citation>
    <scope>NUCLEOTIDE SEQUENCE</scope>
    <source>
        <strain evidence="3">CBS 532.94</strain>
    </source>
</reference>
<gene>
    <name evidence="3" type="ORF">C8A03DRAFT_38748</name>
</gene>
<dbReference type="Pfam" id="PF22685">
    <property type="entry name" value="Gal80p_C-like"/>
    <property type="match status" value="1"/>
</dbReference>
<feature type="domain" description="Gfo/Idh/MocA-like oxidoreductase N-terminal" evidence="1">
    <location>
        <begin position="24"/>
        <end position="144"/>
    </location>
</feature>
<dbReference type="Proteomes" id="UP001303760">
    <property type="component" value="Unassembled WGS sequence"/>
</dbReference>
<dbReference type="InterPro" id="IPR036291">
    <property type="entry name" value="NAD(P)-bd_dom_sf"/>
</dbReference>
<proteinExistence type="predicted"/>
<evidence type="ECO:0008006" key="5">
    <source>
        <dbReference type="Google" id="ProtNLM"/>
    </source>
</evidence>
<dbReference type="Gene3D" id="3.30.360.10">
    <property type="entry name" value="Dihydrodipicolinate Reductase, domain 2"/>
    <property type="match status" value="1"/>
</dbReference>
<feature type="domain" description="Gal80p-like C-terminal" evidence="2">
    <location>
        <begin position="151"/>
        <end position="302"/>
    </location>
</feature>
<dbReference type="PANTHER" id="PTHR43708:SF1">
    <property type="entry name" value="GALACTOSE_LACTOSE METABOLISM REGULATORY PROTEIN GAL80"/>
    <property type="match status" value="1"/>
</dbReference>
<sequence length="395" mass="43570">MALIRIALIGLSSRTHPSPRTTGGVAWAARAHLPYLLSPRGRARYQIVGLLNSSLAASQAAIAAHNLDPAHVRAYSSPAELAADEEVDLVVCSTRVDKHYETVIDSVREGGKDVFCEWPLAEDVTRARELADEVRKQGRRGMVGLQGLKAPVVARVKGLLEEGRIGKVVSSEFRAFGGLNERAGVPEGLAYMMERKVGGNVVTIGFAHLFDMVLSTLGELKSLKGDLHLQRPENQLKDASGAVVKTLRSDVPDLVLVSGKWEESSIMQKNATLHFRLRRGPPFPGEPCLVWTINGEKGEIRIVSPHTTFIQLGHPNESHLIEIHDFATDKVETVEWDWADWQKDLPFPARGIGALYEAFADAKNGRAKEDYVTFDVGAKRLETIHGLLEDWQREQ</sequence>
<dbReference type="InterPro" id="IPR000683">
    <property type="entry name" value="Gfo/Idh/MocA-like_OxRdtase_N"/>
</dbReference>
<protein>
    <recommendedName>
        <fullName evidence="5">Oxidoreductase</fullName>
    </recommendedName>
</protein>
<comment type="caution">
    <text evidence="3">The sequence shown here is derived from an EMBL/GenBank/DDBJ whole genome shotgun (WGS) entry which is preliminary data.</text>
</comment>
<dbReference type="InterPro" id="IPR055080">
    <property type="entry name" value="Gal80p-like_C"/>
</dbReference>
<dbReference type="InterPro" id="IPR051317">
    <property type="entry name" value="Gfo/Idh/MocA_oxidoreduct"/>
</dbReference>
<dbReference type="Gene3D" id="3.40.50.720">
    <property type="entry name" value="NAD(P)-binding Rossmann-like Domain"/>
    <property type="match status" value="1"/>
</dbReference>
<reference evidence="3" key="2">
    <citation type="submission" date="2023-05" db="EMBL/GenBank/DDBJ databases">
        <authorList>
            <consortium name="Lawrence Berkeley National Laboratory"/>
            <person name="Steindorff A."/>
            <person name="Hensen N."/>
            <person name="Bonometti L."/>
            <person name="Westerberg I."/>
            <person name="Brannstrom I.O."/>
            <person name="Guillou S."/>
            <person name="Cros-Aarteil S."/>
            <person name="Calhoun S."/>
            <person name="Haridas S."/>
            <person name="Kuo A."/>
            <person name="Mondo S."/>
            <person name="Pangilinan J."/>
            <person name="Riley R."/>
            <person name="Labutti K."/>
            <person name="Andreopoulos B."/>
            <person name="Lipzen A."/>
            <person name="Chen C."/>
            <person name="Yanf M."/>
            <person name="Daum C."/>
            <person name="Ng V."/>
            <person name="Clum A."/>
            <person name="Ohm R."/>
            <person name="Martin F."/>
            <person name="Silar P."/>
            <person name="Natvig D."/>
            <person name="Lalanne C."/>
            <person name="Gautier V."/>
            <person name="Ament-Velasquez S.L."/>
            <person name="Kruys A."/>
            <person name="Hutchinson M.I."/>
            <person name="Powell A.J."/>
            <person name="Barry K."/>
            <person name="Miller A.N."/>
            <person name="Grigoriev I.V."/>
            <person name="Debuchy R."/>
            <person name="Gladieux P."/>
            <person name="Thoren M.H."/>
            <person name="Johannesson H."/>
        </authorList>
    </citation>
    <scope>NUCLEOTIDE SEQUENCE</scope>
    <source>
        <strain evidence="3">CBS 532.94</strain>
    </source>
</reference>
<dbReference type="GO" id="GO:0000166">
    <property type="term" value="F:nucleotide binding"/>
    <property type="evidence" value="ECO:0007669"/>
    <property type="project" value="InterPro"/>
</dbReference>
<evidence type="ECO:0000313" key="4">
    <source>
        <dbReference type="Proteomes" id="UP001303760"/>
    </source>
</evidence>
<evidence type="ECO:0000259" key="1">
    <source>
        <dbReference type="Pfam" id="PF01408"/>
    </source>
</evidence>
<evidence type="ECO:0000313" key="3">
    <source>
        <dbReference type="EMBL" id="KAK4233535.1"/>
    </source>
</evidence>
<organism evidence="3 4">
    <name type="scientific">Achaetomium macrosporum</name>
    <dbReference type="NCBI Taxonomy" id="79813"/>
    <lineage>
        <taxon>Eukaryota</taxon>
        <taxon>Fungi</taxon>
        <taxon>Dikarya</taxon>
        <taxon>Ascomycota</taxon>
        <taxon>Pezizomycotina</taxon>
        <taxon>Sordariomycetes</taxon>
        <taxon>Sordariomycetidae</taxon>
        <taxon>Sordariales</taxon>
        <taxon>Chaetomiaceae</taxon>
        <taxon>Achaetomium</taxon>
    </lineage>
</organism>
<accession>A0AAN7C1J2</accession>
<name>A0AAN7C1J2_9PEZI</name>
<dbReference type="SUPFAM" id="SSF51735">
    <property type="entry name" value="NAD(P)-binding Rossmann-fold domains"/>
    <property type="match status" value="1"/>
</dbReference>
<dbReference type="EMBL" id="MU860532">
    <property type="protein sequence ID" value="KAK4233535.1"/>
    <property type="molecule type" value="Genomic_DNA"/>
</dbReference>
<dbReference type="AlphaFoldDB" id="A0AAN7C1J2"/>
<dbReference type="PANTHER" id="PTHR43708">
    <property type="entry name" value="CONSERVED EXPRESSED OXIDOREDUCTASE (EUROFUNG)"/>
    <property type="match status" value="1"/>
</dbReference>
<dbReference type="Pfam" id="PF01408">
    <property type="entry name" value="GFO_IDH_MocA"/>
    <property type="match status" value="1"/>
</dbReference>